<feature type="repeat" description="ANK" evidence="3">
    <location>
        <begin position="87"/>
        <end position="119"/>
    </location>
</feature>
<dbReference type="PROSITE" id="PS50088">
    <property type="entry name" value="ANK_REPEAT"/>
    <property type="match status" value="1"/>
</dbReference>
<dbReference type="RefSeq" id="WP_241041444.1">
    <property type="nucleotide sequence ID" value="NZ_BAAAJF010000060.1"/>
</dbReference>
<dbReference type="Pfam" id="PF12796">
    <property type="entry name" value="Ank_2"/>
    <property type="match status" value="1"/>
</dbReference>
<sequence>MSATLSPDHPLAVAAVDAIRTGALDTLTKLLAENPGLATARLGDDREARSLLHVLTDWPGHFPGSAATVAALVDAGADVNARFVGPDAETPLHWAASCDDVEVLDALLDAGAEIDADGAVIADGTPLTDATAFGQWSAARRLIERGAHSGLWESAALGLLDRVEACFGTYPAPTTEEITGAFWGACHGGHRGTAEYLLSRGADLNWVGWNELTPLDAAVRHGATDLADWLRALGGRSSLRR</sequence>
<dbReference type="EMBL" id="JAKXMK010000035">
    <property type="protein sequence ID" value="MCH6170639.1"/>
    <property type="molecule type" value="Genomic_DNA"/>
</dbReference>
<gene>
    <name evidence="4" type="ORF">MMF94_33470</name>
</gene>
<proteinExistence type="predicted"/>
<dbReference type="InterPro" id="IPR002110">
    <property type="entry name" value="Ankyrin_rpt"/>
</dbReference>
<keyword evidence="5" id="KW-1185">Reference proteome</keyword>
<comment type="caution">
    <text evidence="4">The sequence shown here is derived from an EMBL/GenBank/DDBJ whole genome shotgun (WGS) entry which is preliminary data.</text>
</comment>
<evidence type="ECO:0000256" key="1">
    <source>
        <dbReference type="ARBA" id="ARBA00022737"/>
    </source>
</evidence>
<dbReference type="SUPFAM" id="SSF48403">
    <property type="entry name" value="Ankyrin repeat"/>
    <property type="match status" value="1"/>
</dbReference>
<reference evidence="4 5" key="1">
    <citation type="submission" date="2022-03" db="EMBL/GenBank/DDBJ databases">
        <title>Pseudonocardia alaer sp. nov., a novel actinomycete isolated from reed forest soil.</title>
        <authorList>
            <person name="Wang L."/>
        </authorList>
    </citation>
    <scope>NUCLEOTIDE SEQUENCE [LARGE SCALE GENOMIC DNA]</scope>
    <source>
        <strain evidence="4 5">Y-16303</strain>
    </source>
</reference>
<keyword evidence="1" id="KW-0677">Repeat</keyword>
<dbReference type="SMART" id="SM00248">
    <property type="entry name" value="ANK"/>
    <property type="match status" value="4"/>
</dbReference>
<evidence type="ECO:0000256" key="3">
    <source>
        <dbReference type="PROSITE-ProRule" id="PRU00023"/>
    </source>
</evidence>
<name>A0ABS9TQ27_9PSEU</name>
<protein>
    <submittedName>
        <fullName evidence="4">Ankyrin repeat domain-containing protein</fullName>
    </submittedName>
</protein>
<evidence type="ECO:0000313" key="4">
    <source>
        <dbReference type="EMBL" id="MCH6170639.1"/>
    </source>
</evidence>
<accession>A0ABS9TQ27</accession>
<dbReference type="Proteomes" id="UP001299970">
    <property type="component" value="Unassembled WGS sequence"/>
</dbReference>
<organism evidence="4 5">
    <name type="scientific">Pseudonocardia alaniniphila</name>
    <dbReference type="NCBI Taxonomy" id="75291"/>
    <lineage>
        <taxon>Bacteria</taxon>
        <taxon>Bacillati</taxon>
        <taxon>Actinomycetota</taxon>
        <taxon>Actinomycetes</taxon>
        <taxon>Pseudonocardiales</taxon>
        <taxon>Pseudonocardiaceae</taxon>
        <taxon>Pseudonocardia</taxon>
    </lineage>
</organism>
<dbReference type="PROSITE" id="PS50297">
    <property type="entry name" value="ANK_REP_REGION"/>
    <property type="match status" value="1"/>
</dbReference>
<dbReference type="InterPro" id="IPR036770">
    <property type="entry name" value="Ankyrin_rpt-contain_sf"/>
</dbReference>
<dbReference type="PANTHER" id="PTHR24171">
    <property type="entry name" value="ANKYRIN REPEAT DOMAIN-CONTAINING PROTEIN 39-RELATED"/>
    <property type="match status" value="1"/>
</dbReference>
<keyword evidence="2 3" id="KW-0040">ANK repeat</keyword>
<evidence type="ECO:0000313" key="5">
    <source>
        <dbReference type="Proteomes" id="UP001299970"/>
    </source>
</evidence>
<dbReference type="Gene3D" id="1.25.40.20">
    <property type="entry name" value="Ankyrin repeat-containing domain"/>
    <property type="match status" value="1"/>
</dbReference>
<evidence type="ECO:0000256" key="2">
    <source>
        <dbReference type="ARBA" id="ARBA00023043"/>
    </source>
</evidence>